<feature type="binding site" evidence="3">
    <location>
        <begin position="81"/>
        <end position="84"/>
    </location>
    <ligand>
        <name>substrate</name>
    </ligand>
</feature>
<dbReference type="RefSeq" id="WP_111515706.1">
    <property type="nucleotide sequence ID" value="NZ_QFYR01000003.1"/>
</dbReference>
<proteinExistence type="inferred from homology"/>
<dbReference type="InterPro" id="IPR004788">
    <property type="entry name" value="Ribose5P_isomerase_type_A"/>
</dbReference>
<sequence length="228" mass="23358">MSDADAQKRAAGEAAAALVESGMVVGLGTGSTAAWFVKALGARQLDVTCVCTSEATAQLAASLGMKLAELGETREIDLTVDGADEVGPGLSLIKGGGAALLREKLVWEASKRCVVIADAAKVVPTLGKFALPIEVVAFGHKTTALRICDALSECDLGIAPRLRMKDGQPVRTDGGNLIYDAACGRIEEPAALADALKSVTGVVDHGLFLDLADQALIGAPDGVHVLEP</sequence>
<accession>A0A328ACB1</accession>
<dbReference type="Pfam" id="PF06026">
    <property type="entry name" value="Rib_5-P_isom_A"/>
    <property type="match status" value="1"/>
</dbReference>
<dbReference type="Gene3D" id="3.40.50.1360">
    <property type="match status" value="1"/>
</dbReference>
<dbReference type="GO" id="GO:0009052">
    <property type="term" value="P:pentose-phosphate shunt, non-oxidative branch"/>
    <property type="evidence" value="ECO:0007669"/>
    <property type="project" value="UniProtKB-UniRule"/>
</dbReference>
<evidence type="ECO:0000256" key="3">
    <source>
        <dbReference type="HAMAP-Rule" id="MF_00170"/>
    </source>
</evidence>
<evidence type="ECO:0000256" key="1">
    <source>
        <dbReference type="ARBA" id="ARBA00001713"/>
    </source>
</evidence>
<comment type="catalytic activity">
    <reaction evidence="1 3">
        <text>aldehydo-D-ribose 5-phosphate = D-ribulose 5-phosphate</text>
        <dbReference type="Rhea" id="RHEA:14657"/>
        <dbReference type="ChEBI" id="CHEBI:58121"/>
        <dbReference type="ChEBI" id="CHEBI:58273"/>
        <dbReference type="EC" id="5.3.1.6"/>
    </reaction>
</comment>
<dbReference type="FunFam" id="3.40.50.1360:FF:000001">
    <property type="entry name" value="Ribose-5-phosphate isomerase A"/>
    <property type="match status" value="1"/>
</dbReference>
<dbReference type="GO" id="GO:0004751">
    <property type="term" value="F:ribose-5-phosphate isomerase activity"/>
    <property type="evidence" value="ECO:0007669"/>
    <property type="project" value="UniProtKB-UniRule"/>
</dbReference>
<dbReference type="EMBL" id="QFYR01000003">
    <property type="protein sequence ID" value="RAK52382.1"/>
    <property type="molecule type" value="Genomic_DNA"/>
</dbReference>
<dbReference type="SUPFAM" id="SSF75445">
    <property type="entry name" value="D-ribose-5-phosphate isomerase (RpiA), lid domain"/>
    <property type="match status" value="1"/>
</dbReference>
<dbReference type="InterPro" id="IPR020672">
    <property type="entry name" value="Ribose5P_isomerase_typA_subgr"/>
</dbReference>
<dbReference type="InterPro" id="IPR037171">
    <property type="entry name" value="NagB/RpiA_transferase-like"/>
</dbReference>
<dbReference type="GO" id="GO:0005829">
    <property type="term" value="C:cytosol"/>
    <property type="evidence" value="ECO:0007669"/>
    <property type="project" value="TreeGrafter"/>
</dbReference>
<dbReference type="Gene3D" id="3.30.70.260">
    <property type="match status" value="1"/>
</dbReference>
<feature type="active site" description="Proton acceptor" evidence="3">
    <location>
        <position position="103"/>
    </location>
</feature>
<comment type="pathway">
    <text evidence="3">Carbohydrate degradation; pentose phosphate pathway; D-ribose 5-phosphate from D-ribulose 5-phosphate (non-oxidative stage): step 1/1.</text>
</comment>
<dbReference type="UniPathway" id="UPA00115">
    <property type="reaction ID" value="UER00412"/>
</dbReference>
<dbReference type="GO" id="GO:0006014">
    <property type="term" value="P:D-ribose metabolic process"/>
    <property type="evidence" value="ECO:0007669"/>
    <property type="project" value="TreeGrafter"/>
</dbReference>
<comment type="caution">
    <text evidence="4">The sequence shown here is derived from an EMBL/GenBank/DDBJ whole genome shotgun (WGS) entry which is preliminary data.</text>
</comment>
<reference evidence="5" key="1">
    <citation type="submission" date="2018-05" db="EMBL/GenBank/DDBJ databases">
        <authorList>
            <person name="Li X."/>
        </authorList>
    </citation>
    <scope>NUCLEOTIDE SEQUENCE [LARGE SCALE GENOMIC DNA]</scope>
    <source>
        <strain evidence="5">YIM 73061</strain>
    </source>
</reference>
<comment type="subunit">
    <text evidence="3">Homodimer.</text>
</comment>
<comment type="function">
    <text evidence="3">Catalyzes the reversible conversion of ribose-5-phosphate to ribulose 5-phosphate.</text>
</comment>
<name>A0A328ACB1_9CAUL</name>
<dbReference type="CDD" id="cd01398">
    <property type="entry name" value="RPI_A"/>
    <property type="match status" value="1"/>
</dbReference>
<comment type="similarity">
    <text evidence="3">Belongs to the ribose 5-phosphate isomerase family.</text>
</comment>
<protein>
    <recommendedName>
        <fullName evidence="3">Ribose-5-phosphate isomerase A</fullName>
        <ecNumber evidence="3">5.3.1.6</ecNumber>
    </recommendedName>
    <alternativeName>
        <fullName evidence="3">Phosphoriboisomerase A</fullName>
        <shortName evidence="3">PRI</shortName>
    </alternativeName>
</protein>
<dbReference type="AlphaFoldDB" id="A0A328ACB1"/>
<evidence type="ECO:0000313" key="4">
    <source>
        <dbReference type="EMBL" id="RAK52382.1"/>
    </source>
</evidence>
<keyword evidence="5" id="KW-1185">Reference proteome</keyword>
<evidence type="ECO:0000256" key="2">
    <source>
        <dbReference type="ARBA" id="ARBA00023235"/>
    </source>
</evidence>
<dbReference type="NCBIfam" id="NF001924">
    <property type="entry name" value="PRK00702.1"/>
    <property type="match status" value="1"/>
</dbReference>
<dbReference type="EC" id="5.3.1.6" evidence="3"/>
<evidence type="ECO:0000313" key="5">
    <source>
        <dbReference type="Proteomes" id="UP000249725"/>
    </source>
</evidence>
<dbReference type="HAMAP" id="MF_00170">
    <property type="entry name" value="Rib_5P_isom_A"/>
    <property type="match status" value="1"/>
</dbReference>
<dbReference type="PANTHER" id="PTHR11934">
    <property type="entry name" value="RIBOSE-5-PHOSPHATE ISOMERASE"/>
    <property type="match status" value="1"/>
</dbReference>
<gene>
    <name evidence="3" type="primary">rpiA</name>
    <name evidence="4" type="ORF">DJ018_14735</name>
</gene>
<dbReference type="OrthoDB" id="5870696at2"/>
<keyword evidence="2 3" id="KW-0413">Isomerase</keyword>
<dbReference type="SUPFAM" id="SSF100950">
    <property type="entry name" value="NagB/RpiA/CoA transferase-like"/>
    <property type="match status" value="1"/>
</dbReference>
<feature type="binding site" evidence="3">
    <location>
        <begin position="94"/>
        <end position="97"/>
    </location>
    <ligand>
        <name>substrate</name>
    </ligand>
</feature>
<dbReference type="Proteomes" id="UP000249725">
    <property type="component" value="Unassembled WGS sequence"/>
</dbReference>
<organism evidence="4 5">
    <name type="scientific">Phenylobacterium deserti</name>
    <dbReference type="NCBI Taxonomy" id="1914756"/>
    <lineage>
        <taxon>Bacteria</taxon>
        <taxon>Pseudomonadati</taxon>
        <taxon>Pseudomonadota</taxon>
        <taxon>Alphaproteobacteria</taxon>
        <taxon>Caulobacterales</taxon>
        <taxon>Caulobacteraceae</taxon>
        <taxon>Phenylobacterium</taxon>
    </lineage>
</organism>
<dbReference type="PANTHER" id="PTHR11934:SF0">
    <property type="entry name" value="RIBOSE-5-PHOSPHATE ISOMERASE"/>
    <property type="match status" value="1"/>
</dbReference>
<feature type="binding site" evidence="3">
    <location>
        <position position="121"/>
    </location>
    <ligand>
        <name>substrate</name>
    </ligand>
</feature>
<dbReference type="NCBIfam" id="TIGR00021">
    <property type="entry name" value="rpiA"/>
    <property type="match status" value="1"/>
</dbReference>
<feature type="binding site" evidence="3">
    <location>
        <begin position="29"/>
        <end position="32"/>
    </location>
    <ligand>
        <name>substrate</name>
    </ligand>
</feature>